<keyword evidence="2" id="KW-0812">Transmembrane</keyword>
<dbReference type="InterPro" id="IPR008756">
    <property type="entry name" value="Peptidase_M56"/>
</dbReference>
<dbReference type="EMBL" id="JACONZ010000001">
    <property type="protein sequence ID" value="MBC5580280.1"/>
    <property type="molecule type" value="Genomic_DNA"/>
</dbReference>
<gene>
    <name evidence="4" type="ORF">H8S23_02055</name>
</gene>
<accession>A0A923L0D6</accession>
<dbReference type="SUPFAM" id="SSF63825">
    <property type="entry name" value="YWTD domain"/>
    <property type="match status" value="1"/>
</dbReference>
<feature type="transmembrane region" description="Helical" evidence="2">
    <location>
        <begin position="6"/>
        <end position="28"/>
    </location>
</feature>
<feature type="transmembrane region" description="Helical" evidence="2">
    <location>
        <begin position="360"/>
        <end position="378"/>
    </location>
</feature>
<comment type="caution">
    <text evidence="4">The sequence shown here is derived from an EMBL/GenBank/DDBJ whole genome shotgun (WGS) entry which is preliminary data.</text>
</comment>
<sequence>MTQLFLAFARTGLSTGALVLFFALLTPLMRKKYTAGLRRAVWLLLAVRLLLPFSLFPAFLFPGKEAPVQIELPAAVAETVAPLRHPGDEAALDLGQPPSEVGHALPAGEAHPENADAAAGGQPGAVPPPGSPQAENSGALPALLPQKPASPVPAPLSPLGIAALVWCCGMLLFLLDQLLRYALWRRQLRRWDLPLSPKLEQAVDRAAQVVRLRRPPPAFGNDRIHTPMLTGLLRPVLLVPPQLAEDPGLPLMLRHELTHALHRDLFWKGLLLAVRALHWYHPAVWLLCREAEQDIEYACDEAVLRRSSPLTRAAYGGALLAVAGMNARVPALTTHFSAGGRSMKRRLEALFSQQGKRRGGALFLCAALLTGLLGGMVGCGVEEETAPLSSSASSLSDLPLSAPTDAEPSFSYYASTEQGLFQTIPLRDQTNAPLNQLIYSDFSSGTTGPLCPDPDCDHLHAGCPALFPATDMLLMGVVADRLVLAYSSQWPQDPSLLSDCEFPPYTLCVETMALDGSDRRPLVTLRPVEAEPETGYAATHLYFPYTFSDGSFLYLCASPSFAQPGHALFTLLRVSLSTGETEPLQDVFEPCLGVYSGHLLLGGIDWQRGELRLEAVPLEGGMRRQVYCDYYGQDSGYFRDGSTLYLTNSALGTLKKFDLLTGEETLITDQLPPLPDRASQRCYLPTQVIDQKLLFSVSFDDSSSLSLNIKRWAVDLETGKVSEFVFLPPEQSHMEPFWHQTIFAATADALCYSVPEESGFSSHLVLADKASFWAGEPQLRYLANAPGK</sequence>
<evidence type="ECO:0000256" key="2">
    <source>
        <dbReference type="SAM" id="Phobius"/>
    </source>
</evidence>
<feature type="region of interest" description="Disordered" evidence="1">
    <location>
        <begin position="87"/>
        <end position="144"/>
    </location>
</feature>
<dbReference type="RefSeq" id="WP_186886643.1">
    <property type="nucleotide sequence ID" value="NZ_JACONZ010000001.1"/>
</dbReference>
<protein>
    <recommendedName>
        <fullName evidence="3">Peptidase M56 domain-containing protein</fullName>
    </recommendedName>
</protein>
<dbReference type="PANTHER" id="PTHR34978:SF3">
    <property type="entry name" value="SLR0241 PROTEIN"/>
    <property type="match status" value="1"/>
</dbReference>
<proteinExistence type="predicted"/>
<keyword evidence="2" id="KW-0472">Membrane</keyword>
<dbReference type="Proteomes" id="UP000659630">
    <property type="component" value="Unassembled WGS sequence"/>
</dbReference>
<feature type="domain" description="Peptidase M56" evidence="3">
    <location>
        <begin position="161"/>
        <end position="350"/>
    </location>
</feature>
<reference evidence="4" key="1">
    <citation type="submission" date="2020-08" db="EMBL/GenBank/DDBJ databases">
        <title>Genome public.</title>
        <authorList>
            <person name="Liu C."/>
            <person name="Sun Q."/>
        </authorList>
    </citation>
    <scope>NUCLEOTIDE SEQUENCE</scope>
    <source>
        <strain evidence="4">BX8</strain>
    </source>
</reference>
<dbReference type="Pfam" id="PF05569">
    <property type="entry name" value="Peptidase_M56"/>
    <property type="match status" value="1"/>
</dbReference>
<name>A0A923L0D6_9FIRM</name>
<evidence type="ECO:0000313" key="5">
    <source>
        <dbReference type="Proteomes" id="UP000659630"/>
    </source>
</evidence>
<evidence type="ECO:0000313" key="4">
    <source>
        <dbReference type="EMBL" id="MBC5580280.1"/>
    </source>
</evidence>
<evidence type="ECO:0000256" key="1">
    <source>
        <dbReference type="SAM" id="MobiDB-lite"/>
    </source>
</evidence>
<feature type="transmembrane region" description="Helical" evidence="2">
    <location>
        <begin position="159"/>
        <end position="179"/>
    </location>
</feature>
<organism evidence="4 5">
    <name type="scientific">Anaerofilum hominis</name>
    <dbReference type="NCBI Taxonomy" id="2763016"/>
    <lineage>
        <taxon>Bacteria</taxon>
        <taxon>Bacillati</taxon>
        <taxon>Bacillota</taxon>
        <taxon>Clostridia</taxon>
        <taxon>Eubacteriales</taxon>
        <taxon>Oscillospiraceae</taxon>
        <taxon>Anaerofilum</taxon>
    </lineage>
</organism>
<evidence type="ECO:0000259" key="3">
    <source>
        <dbReference type="Pfam" id="PF05569"/>
    </source>
</evidence>
<keyword evidence="2" id="KW-1133">Transmembrane helix</keyword>
<dbReference type="InterPro" id="IPR052173">
    <property type="entry name" value="Beta-lactam_resp_regulator"/>
</dbReference>
<dbReference type="PANTHER" id="PTHR34978">
    <property type="entry name" value="POSSIBLE SENSOR-TRANSDUCER PROTEIN BLAR"/>
    <property type="match status" value="1"/>
</dbReference>
<feature type="transmembrane region" description="Helical" evidence="2">
    <location>
        <begin position="40"/>
        <end position="61"/>
    </location>
</feature>
<dbReference type="AlphaFoldDB" id="A0A923L0D6"/>
<dbReference type="CDD" id="cd07341">
    <property type="entry name" value="M56_BlaR1_MecR1_like"/>
    <property type="match status" value="1"/>
</dbReference>
<keyword evidence="5" id="KW-1185">Reference proteome</keyword>